<reference evidence="2" key="1">
    <citation type="submission" date="2021-11" db="EMBL/GenBank/DDBJ databases">
        <title>Genome sequence.</title>
        <authorList>
            <person name="Sun Q."/>
        </authorList>
    </citation>
    <scope>NUCLEOTIDE SEQUENCE</scope>
    <source>
        <strain evidence="2">JC732</strain>
    </source>
</reference>
<evidence type="ECO:0000313" key="2">
    <source>
        <dbReference type="EMBL" id="MCC9627474.1"/>
    </source>
</evidence>
<feature type="chain" id="PRO_5040966884" description="DUF1795 domain-containing protein" evidence="1">
    <location>
        <begin position="27"/>
        <end position="325"/>
    </location>
</feature>
<name>A0A9X1MIG8_9BACT</name>
<dbReference type="Proteomes" id="UP001139103">
    <property type="component" value="Unassembled WGS sequence"/>
</dbReference>
<keyword evidence="3" id="KW-1185">Reference proteome</keyword>
<organism evidence="2 3">
    <name type="scientific">Blastopirellula sediminis</name>
    <dbReference type="NCBI Taxonomy" id="2894196"/>
    <lineage>
        <taxon>Bacteria</taxon>
        <taxon>Pseudomonadati</taxon>
        <taxon>Planctomycetota</taxon>
        <taxon>Planctomycetia</taxon>
        <taxon>Pirellulales</taxon>
        <taxon>Pirellulaceae</taxon>
        <taxon>Blastopirellula</taxon>
    </lineage>
</organism>
<evidence type="ECO:0008006" key="4">
    <source>
        <dbReference type="Google" id="ProtNLM"/>
    </source>
</evidence>
<dbReference type="EMBL" id="JAJKFT010000002">
    <property type="protein sequence ID" value="MCC9627474.1"/>
    <property type="molecule type" value="Genomic_DNA"/>
</dbReference>
<evidence type="ECO:0000313" key="3">
    <source>
        <dbReference type="Proteomes" id="UP001139103"/>
    </source>
</evidence>
<comment type="caution">
    <text evidence="2">The sequence shown here is derived from an EMBL/GenBank/DDBJ whole genome shotgun (WGS) entry which is preliminary data.</text>
</comment>
<evidence type="ECO:0000256" key="1">
    <source>
        <dbReference type="SAM" id="SignalP"/>
    </source>
</evidence>
<keyword evidence="1" id="KW-0732">Signal</keyword>
<gene>
    <name evidence="2" type="ORF">LOC68_03620</name>
</gene>
<protein>
    <recommendedName>
        <fullName evidence="4">DUF1795 domain-containing protein</fullName>
    </recommendedName>
</protein>
<dbReference type="AlphaFoldDB" id="A0A9X1MIG8"/>
<dbReference type="RefSeq" id="WP_230269172.1">
    <property type="nucleotide sequence ID" value="NZ_JAJKFU010000006.1"/>
</dbReference>
<feature type="signal peptide" evidence="1">
    <location>
        <begin position="1"/>
        <end position="26"/>
    </location>
</feature>
<sequence length="325" mass="36841">MLNLDRLRIYLGLLLAFSGWSTPATAQLASVKQEDFKIEFPDMGISLPGIAGFTPRDGEAIYDSEDGYALIGGMRFERPLAKVKKELSAKSLGKIGIRVRSEEKMELLGRECYRINTEQTSGDVLYTKIFLLFGTEEQTYVTFALFPKKEMTKYESSLLDCMKSIELIPVKYPSLAELAYTIDRVPGLEKTEISSRDRSLHLSRAHLTDEDPLARFSVSYYPNAEPIKDLRAFSIKSEGTGFTRLGKIRSENFTTVDGLDGFEFVAEREDGLTPWKVTGYRLTLQLKPKGYVEIFGTVPRDEADQWMARFRDAAHSFRMKKDGDK</sequence>
<accession>A0A9X1MIG8</accession>
<proteinExistence type="predicted"/>